<evidence type="ECO:0000313" key="3">
    <source>
        <dbReference type="Proteomes" id="UP000800035"/>
    </source>
</evidence>
<dbReference type="EMBL" id="ML976997">
    <property type="protein sequence ID" value="KAF1954743.1"/>
    <property type="molecule type" value="Genomic_DNA"/>
</dbReference>
<reference evidence="2" key="1">
    <citation type="journal article" date="2020" name="Stud. Mycol.">
        <title>101 Dothideomycetes genomes: a test case for predicting lifestyles and emergence of pathogens.</title>
        <authorList>
            <person name="Haridas S."/>
            <person name="Albert R."/>
            <person name="Binder M."/>
            <person name="Bloem J."/>
            <person name="Labutti K."/>
            <person name="Salamov A."/>
            <person name="Andreopoulos B."/>
            <person name="Baker S."/>
            <person name="Barry K."/>
            <person name="Bills G."/>
            <person name="Bluhm B."/>
            <person name="Cannon C."/>
            <person name="Castanera R."/>
            <person name="Culley D."/>
            <person name="Daum C."/>
            <person name="Ezra D."/>
            <person name="Gonzalez J."/>
            <person name="Henrissat B."/>
            <person name="Kuo A."/>
            <person name="Liang C."/>
            <person name="Lipzen A."/>
            <person name="Lutzoni F."/>
            <person name="Magnuson J."/>
            <person name="Mondo S."/>
            <person name="Nolan M."/>
            <person name="Ohm R."/>
            <person name="Pangilinan J."/>
            <person name="Park H.-J."/>
            <person name="Ramirez L."/>
            <person name="Alfaro M."/>
            <person name="Sun H."/>
            <person name="Tritt A."/>
            <person name="Yoshinaga Y."/>
            <person name="Zwiers L.-H."/>
            <person name="Turgeon B."/>
            <person name="Goodwin S."/>
            <person name="Spatafora J."/>
            <person name="Crous P."/>
            <person name="Grigoriev I."/>
        </authorList>
    </citation>
    <scope>NUCLEOTIDE SEQUENCE</scope>
    <source>
        <strain evidence="2">CBS 675.92</strain>
    </source>
</reference>
<feature type="region of interest" description="Disordered" evidence="1">
    <location>
        <begin position="1"/>
        <end position="175"/>
    </location>
</feature>
<sequence length="175" mass="18663">MPQNIPTTNLAPKESLEKPPTPPSPPPPSRLNEPQAGGWGRKFIEADEARLRNQNMEARIAPVTRPRERYEGSTRVKNTRLHAPELELSRDRRAAVSEMGGGGDVVVERGMEGSGDSGRGVGDDGGDGGDGEDENGCGVDGEEGGNGEVRDAGQCDEGEKENDRDGKSQRDGNED</sequence>
<name>A0A6A5TPB1_9PLEO</name>
<feature type="compositionally biased region" description="Acidic residues" evidence="1">
    <location>
        <begin position="124"/>
        <end position="145"/>
    </location>
</feature>
<organism evidence="2 3">
    <name type="scientific">Byssothecium circinans</name>
    <dbReference type="NCBI Taxonomy" id="147558"/>
    <lineage>
        <taxon>Eukaryota</taxon>
        <taxon>Fungi</taxon>
        <taxon>Dikarya</taxon>
        <taxon>Ascomycota</taxon>
        <taxon>Pezizomycotina</taxon>
        <taxon>Dothideomycetes</taxon>
        <taxon>Pleosporomycetidae</taxon>
        <taxon>Pleosporales</taxon>
        <taxon>Massarineae</taxon>
        <taxon>Massarinaceae</taxon>
        <taxon>Byssothecium</taxon>
    </lineage>
</organism>
<accession>A0A6A5TPB1</accession>
<feature type="compositionally biased region" description="Basic and acidic residues" evidence="1">
    <location>
        <begin position="82"/>
        <end position="95"/>
    </location>
</feature>
<feature type="compositionally biased region" description="Basic and acidic residues" evidence="1">
    <location>
        <begin position="42"/>
        <end position="51"/>
    </location>
</feature>
<feature type="compositionally biased region" description="Pro residues" evidence="1">
    <location>
        <begin position="19"/>
        <end position="29"/>
    </location>
</feature>
<proteinExistence type="predicted"/>
<dbReference type="AlphaFoldDB" id="A0A6A5TPB1"/>
<keyword evidence="3" id="KW-1185">Reference proteome</keyword>
<gene>
    <name evidence="2" type="ORF">CC80DRAFT_549922</name>
</gene>
<dbReference type="Proteomes" id="UP000800035">
    <property type="component" value="Unassembled WGS sequence"/>
</dbReference>
<evidence type="ECO:0000256" key="1">
    <source>
        <dbReference type="SAM" id="MobiDB-lite"/>
    </source>
</evidence>
<evidence type="ECO:0000313" key="2">
    <source>
        <dbReference type="EMBL" id="KAF1954743.1"/>
    </source>
</evidence>
<feature type="compositionally biased region" description="Polar residues" evidence="1">
    <location>
        <begin position="1"/>
        <end position="10"/>
    </location>
</feature>
<feature type="compositionally biased region" description="Basic and acidic residues" evidence="1">
    <location>
        <begin position="65"/>
        <end position="74"/>
    </location>
</feature>
<feature type="compositionally biased region" description="Basic and acidic residues" evidence="1">
    <location>
        <begin position="161"/>
        <end position="175"/>
    </location>
</feature>
<protein>
    <submittedName>
        <fullName evidence="2">Uncharacterized protein</fullName>
    </submittedName>
</protein>